<dbReference type="SUPFAM" id="SSF57924">
    <property type="entry name" value="Inhibitor of apoptosis (IAP) repeat"/>
    <property type="match status" value="2"/>
</dbReference>
<feature type="domain" description="RING-type" evidence="2">
    <location>
        <begin position="277"/>
        <end position="314"/>
    </location>
</feature>
<dbReference type="InterPro" id="IPR001841">
    <property type="entry name" value="Znf_RING"/>
</dbReference>
<dbReference type="PROSITE" id="PS50143">
    <property type="entry name" value="BIR_REPEAT_2"/>
    <property type="match status" value="1"/>
</dbReference>
<organism evidence="3 4">
    <name type="scientific">Homarus gammarus nudivirus</name>
    <dbReference type="NCBI Taxonomy" id="2509616"/>
    <lineage>
        <taxon>Viruses</taxon>
        <taxon>Viruses incertae sedis</taxon>
        <taxon>Naldaviricetes</taxon>
        <taxon>Lefavirales</taxon>
        <taxon>Nudiviridae</taxon>
        <taxon>Gammanudivirus</taxon>
        <taxon>Gammanudivirus hogammari</taxon>
    </lineage>
</organism>
<evidence type="ECO:0000259" key="2">
    <source>
        <dbReference type="PROSITE" id="PS50089"/>
    </source>
</evidence>
<accession>A0A411HBE0</accession>
<dbReference type="InterPro" id="IPR001370">
    <property type="entry name" value="BIR_rpt"/>
</dbReference>
<dbReference type="InterPro" id="IPR050784">
    <property type="entry name" value="IAP"/>
</dbReference>
<reference evidence="3" key="1">
    <citation type="journal article" date="2019" name="Sci. Rep.">
        <title>The first clawed lobster virus Homarus gammarus nudivirus (HgNV n. sp.) expands the diversity of the Nudiviridae.</title>
        <authorList>
            <person name="Holt C.C."/>
            <person name="Stone M."/>
            <person name="Bass D."/>
            <person name="Bateman K.S."/>
            <person name="van Aerle R."/>
            <person name="Daniels C.L."/>
            <person name="van der Giezen M."/>
            <person name="Ross S.H."/>
            <person name="Hooper C."/>
            <person name="Stentiford G.D."/>
        </authorList>
    </citation>
    <scope>NUCLEOTIDE SEQUENCE</scope>
    <source>
        <strain evidence="3">52S104HLG2</strain>
    </source>
</reference>
<gene>
    <name evidence="3" type="ORF">HgNV_092</name>
</gene>
<dbReference type="PANTHER" id="PTHR10044:SF139">
    <property type="entry name" value="DEATH-ASSOCIATED INHIBITOR OF APOPTOSIS 2"/>
    <property type="match status" value="1"/>
</dbReference>
<dbReference type="Gene3D" id="1.10.1170.10">
    <property type="entry name" value="Inhibitor Of Apoptosis Protein (2mihbC-IAP-1), Chain A"/>
    <property type="match status" value="2"/>
</dbReference>
<evidence type="ECO:0000313" key="4">
    <source>
        <dbReference type="Proteomes" id="UP000682645"/>
    </source>
</evidence>
<keyword evidence="1" id="KW-0479">Metal-binding</keyword>
<evidence type="ECO:0000313" key="3">
    <source>
        <dbReference type="EMBL" id="QBB28697.1"/>
    </source>
</evidence>
<dbReference type="GO" id="GO:0008270">
    <property type="term" value="F:zinc ion binding"/>
    <property type="evidence" value="ECO:0007669"/>
    <property type="project" value="UniProtKB-KW"/>
</dbReference>
<dbReference type="Pfam" id="PF00653">
    <property type="entry name" value="BIR"/>
    <property type="match status" value="1"/>
</dbReference>
<dbReference type="Pfam" id="PF13920">
    <property type="entry name" value="zf-C3HC4_3"/>
    <property type="match status" value="1"/>
</dbReference>
<dbReference type="EMBL" id="MK439999">
    <property type="protein sequence ID" value="QBB28697.1"/>
    <property type="molecule type" value="Genomic_DNA"/>
</dbReference>
<keyword evidence="1" id="KW-0863">Zinc-finger</keyword>
<dbReference type="SMART" id="SM00238">
    <property type="entry name" value="BIR"/>
    <property type="match status" value="1"/>
</dbReference>
<dbReference type="InterPro" id="IPR013083">
    <property type="entry name" value="Znf_RING/FYVE/PHD"/>
</dbReference>
<name>A0A411HBE0_9VIRU</name>
<dbReference type="PROSITE" id="PS50089">
    <property type="entry name" value="ZF_RING_2"/>
    <property type="match status" value="1"/>
</dbReference>
<proteinExistence type="predicted"/>
<protein>
    <submittedName>
        <fullName evidence="3">Death-associated inhibitor of apoptosis 1</fullName>
    </submittedName>
</protein>
<sequence length="326" mass="37292">MAYFEQRLPTINFLALEVERMHTFMSTAFGPLERHVLANDGFINAKETVDNHVRCVCVYCKLYLYVSPGTCHNVSNLHRIGSPNCTVHQHSNISSVQVGIAYRIISLFNSVADIHVSQAYPNFKSEAARLESFKQNCKVPYMKNHFEEFAKLGFFYVVSDIIMCFHCGYGLKNLEIEYENVTYLHALGSLKCPFVNTEYPQSTINRASFDFKKFYHQYGPNLRYAYIGVSNYIIDNYLPYVDMEAIPYVKHDSVKVLIPEGTNELDEIEEEIEENICVICKTNTSSVLFQPCNHLCCCRGCFINANATTCVVCRTPIMNIVKIKYG</sequence>
<keyword evidence="1" id="KW-0862">Zinc</keyword>
<dbReference type="Proteomes" id="UP000682645">
    <property type="component" value="Segment"/>
</dbReference>
<evidence type="ECO:0000256" key="1">
    <source>
        <dbReference type="PROSITE-ProRule" id="PRU00175"/>
    </source>
</evidence>
<dbReference type="PANTHER" id="PTHR10044">
    <property type="entry name" value="INHIBITOR OF APOPTOSIS"/>
    <property type="match status" value="1"/>
</dbReference>
<keyword evidence="4" id="KW-1185">Reference proteome</keyword>
<dbReference type="Gene3D" id="3.30.40.10">
    <property type="entry name" value="Zinc/RING finger domain, C3HC4 (zinc finger)"/>
    <property type="match status" value="1"/>
</dbReference>